<proteinExistence type="predicted"/>
<dbReference type="EMBL" id="SLWQ01000010">
    <property type="protein sequence ID" value="TCO37267.1"/>
    <property type="molecule type" value="Genomic_DNA"/>
</dbReference>
<evidence type="ECO:0000313" key="2">
    <source>
        <dbReference type="EMBL" id="TCO37267.1"/>
    </source>
</evidence>
<feature type="transmembrane region" description="Helical" evidence="1">
    <location>
        <begin position="47"/>
        <end position="73"/>
    </location>
</feature>
<evidence type="ECO:0008006" key="4">
    <source>
        <dbReference type="Google" id="ProtNLM"/>
    </source>
</evidence>
<dbReference type="Proteomes" id="UP000294862">
    <property type="component" value="Unassembled WGS sequence"/>
</dbReference>
<evidence type="ECO:0000313" key="3">
    <source>
        <dbReference type="Proteomes" id="UP000294862"/>
    </source>
</evidence>
<sequence>MNTPAWFKFVAVLALLWNLLGCIAFFSDLRLSPEDLAKLPEAQQALYAARLGWAVAATAMAVFGGALGSIGLLLRKKWALPVFVLSLLGIIVQDMGLFVLADGLRLAGPVAVVMQAVVLAVGIGLVLLSRKGIACGWLS</sequence>
<keyword evidence="3" id="KW-1185">Reference proteome</keyword>
<reference evidence="2 3" key="1">
    <citation type="journal article" date="2015" name="Stand. Genomic Sci.">
        <title>Genomic Encyclopedia of Bacterial and Archaeal Type Strains, Phase III: the genomes of soil and plant-associated and newly described type strains.</title>
        <authorList>
            <person name="Whitman W.B."/>
            <person name="Woyke T."/>
            <person name="Klenk H.P."/>
            <person name="Zhou Y."/>
            <person name="Lilburn T.G."/>
            <person name="Beck B.J."/>
            <person name="De Vos P."/>
            <person name="Vandamme P."/>
            <person name="Eisen J.A."/>
            <person name="Garrity G."/>
            <person name="Hugenholtz P."/>
            <person name="Kyrpides N.C."/>
        </authorList>
    </citation>
    <scope>NUCLEOTIDE SEQUENCE [LARGE SCALE GENOMIC DNA]</scope>
    <source>
        <strain evidence="2 3">A3</strain>
    </source>
</reference>
<dbReference type="AlphaFoldDB" id="A0A4R2I0K8"/>
<dbReference type="OrthoDB" id="1143964at2"/>
<dbReference type="RefSeq" id="WP_131999809.1">
    <property type="nucleotide sequence ID" value="NZ_SLWQ01000010.1"/>
</dbReference>
<gene>
    <name evidence="2" type="ORF">EV148_11078</name>
</gene>
<feature type="transmembrane region" description="Helical" evidence="1">
    <location>
        <begin position="80"/>
        <end position="100"/>
    </location>
</feature>
<keyword evidence="1" id="KW-1133">Transmembrane helix</keyword>
<accession>A0A4R2I0K8</accession>
<comment type="caution">
    <text evidence="2">The sequence shown here is derived from an EMBL/GenBank/DDBJ whole genome shotgun (WGS) entry which is preliminary data.</text>
</comment>
<keyword evidence="1" id="KW-0472">Membrane</keyword>
<name>A0A4R2I0K8_9GAMM</name>
<keyword evidence="1" id="KW-0812">Transmembrane</keyword>
<feature type="transmembrane region" description="Helical" evidence="1">
    <location>
        <begin position="106"/>
        <end position="128"/>
    </location>
</feature>
<evidence type="ECO:0000256" key="1">
    <source>
        <dbReference type="SAM" id="Phobius"/>
    </source>
</evidence>
<feature type="transmembrane region" description="Helical" evidence="1">
    <location>
        <begin position="7"/>
        <end position="27"/>
    </location>
</feature>
<organism evidence="2 3">
    <name type="scientific">Dokdonella fugitiva</name>
    <dbReference type="NCBI Taxonomy" id="328517"/>
    <lineage>
        <taxon>Bacteria</taxon>
        <taxon>Pseudomonadati</taxon>
        <taxon>Pseudomonadota</taxon>
        <taxon>Gammaproteobacteria</taxon>
        <taxon>Lysobacterales</taxon>
        <taxon>Rhodanobacteraceae</taxon>
        <taxon>Dokdonella</taxon>
    </lineage>
</organism>
<protein>
    <recommendedName>
        <fullName evidence="4">Sugar transporter</fullName>
    </recommendedName>
</protein>